<dbReference type="InterPro" id="IPR041562">
    <property type="entry name" value="MCM_lid"/>
</dbReference>
<dbReference type="AlphaFoldDB" id="F0ZQB0"/>
<keyword evidence="5" id="KW-0067">ATP-binding</keyword>
<dbReference type="GO" id="GO:0003677">
    <property type="term" value="F:DNA binding"/>
    <property type="evidence" value="ECO:0007669"/>
    <property type="project" value="UniProtKB-KW"/>
</dbReference>
<dbReference type="Gene3D" id="3.40.50.300">
    <property type="entry name" value="P-loop containing nucleotide triphosphate hydrolases"/>
    <property type="match status" value="1"/>
</dbReference>
<evidence type="ECO:0000256" key="4">
    <source>
        <dbReference type="ARBA" id="ARBA00022741"/>
    </source>
</evidence>
<dbReference type="PANTHER" id="PTHR11630">
    <property type="entry name" value="DNA REPLICATION LICENSING FACTOR MCM FAMILY MEMBER"/>
    <property type="match status" value="1"/>
</dbReference>
<name>F0ZQB0_DICPU</name>
<dbReference type="Proteomes" id="UP000001064">
    <property type="component" value="Unassembled WGS sequence"/>
</dbReference>
<organism evidence="8 9">
    <name type="scientific">Dictyostelium purpureum</name>
    <name type="common">Slime mold</name>
    <dbReference type="NCBI Taxonomy" id="5786"/>
    <lineage>
        <taxon>Eukaryota</taxon>
        <taxon>Amoebozoa</taxon>
        <taxon>Evosea</taxon>
        <taxon>Eumycetozoa</taxon>
        <taxon>Dictyostelia</taxon>
        <taxon>Dictyosteliales</taxon>
        <taxon>Dictyosteliaceae</taxon>
        <taxon>Dictyostelium</taxon>
    </lineage>
</organism>
<keyword evidence="9" id="KW-1185">Reference proteome</keyword>
<dbReference type="InterPro" id="IPR027417">
    <property type="entry name" value="P-loop_NTPase"/>
</dbReference>
<dbReference type="InterPro" id="IPR018525">
    <property type="entry name" value="MCM_CS"/>
</dbReference>
<dbReference type="SMART" id="SM00350">
    <property type="entry name" value="MCM"/>
    <property type="match status" value="1"/>
</dbReference>
<evidence type="ECO:0000313" key="8">
    <source>
        <dbReference type="EMBL" id="EGC33872.1"/>
    </source>
</evidence>
<sequence length="207" mass="24075">MVLADGGVLCIDEFDKMDKKNYESILEPMEQQTVTISKAGIHSSLNARCSVFAVANPFTISAPLASRFDIILRIYDKPHQKYDRLAATHIINNHSNFKSNDEDDINDDDDEYDLILNYIDIVKQNFNPLLNEEVRKEIVNYYVLERNIRPHLTVRYLESIIRLCEANAKLRCSNEVESIDFKEVKEIINSKYIFKDTTHLNNKQLLF</sequence>
<protein>
    <recommendedName>
        <fullName evidence="2">DNA helicase</fullName>
        <ecNumber evidence="2">3.6.4.12</ecNumber>
    </recommendedName>
</protein>
<evidence type="ECO:0000256" key="1">
    <source>
        <dbReference type="ARBA" id="ARBA00008010"/>
    </source>
</evidence>
<dbReference type="GO" id="GO:0006260">
    <property type="term" value="P:DNA replication"/>
    <property type="evidence" value="ECO:0007669"/>
    <property type="project" value="UniProtKB-KW"/>
</dbReference>
<dbReference type="RefSeq" id="XP_003289610.1">
    <property type="nucleotide sequence ID" value="XM_003289562.1"/>
</dbReference>
<comment type="similarity">
    <text evidence="1">Belongs to the MCM family.</text>
</comment>
<keyword evidence="6" id="KW-0238">DNA-binding</keyword>
<dbReference type="GO" id="GO:0003678">
    <property type="term" value="F:DNA helicase activity"/>
    <property type="evidence" value="ECO:0007669"/>
    <property type="project" value="UniProtKB-EC"/>
</dbReference>
<dbReference type="GeneID" id="10502788"/>
<dbReference type="STRING" id="5786.F0ZQB0"/>
<dbReference type="OrthoDB" id="1882346at2759"/>
<evidence type="ECO:0000259" key="7">
    <source>
        <dbReference type="PROSITE" id="PS50051"/>
    </source>
</evidence>
<accession>F0ZQB0</accession>
<reference evidence="9" key="1">
    <citation type="journal article" date="2011" name="Genome Biol.">
        <title>Comparative genomics of the social amoebae Dictyostelium discoideum and Dictyostelium purpureum.</title>
        <authorList>
            <consortium name="US DOE Joint Genome Institute (JGI-PGF)"/>
            <person name="Sucgang R."/>
            <person name="Kuo A."/>
            <person name="Tian X."/>
            <person name="Salerno W."/>
            <person name="Parikh A."/>
            <person name="Feasley C.L."/>
            <person name="Dalin E."/>
            <person name="Tu H."/>
            <person name="Huang E."/>
            <person name="Barry K."/>
            <person name="Lindquist E."/>
            <person name="Shapiro H."/>
            <person name="Bruce D."/>
            <person name="Schmutz J."/>
            <person name="Salamov A."/>
            <person name="Fey P."/>
            <person name="Gaudet P."/>
            <person name="Anjard C."/>
            <person name="Babu M.M."/>
            <person name="Basu S."/>
            <person name="Bushmanova Y."/>
            <person name="van der Wel H."/>
            <person name="Katoh-Kurasawa M."/>
            <person name="Dinh C."/>
            <person name="Coutinho P.M."/>
            <person name="Saito T."/>
            <person name="Elias M."/>
            <person name="Schaap P."/>
            <person name="Kay R.R."/>
            <person name="Henrissat B."/>
            <person name="Eichinger L."/>
            <person name="Rivero F."/>
            <person name="Putnam N.H."/>
            <person name="West C.M."/>
            <person name="Loomis W.F."/>
            <person name="Chisholm R.L."/>
            <person name="Shaulsky G."/>
            <person name="Strassmann J.E."/>
            <person name="Queller D.C."/>
            <person name="Kuspa A."/>
            <person name="Grigoriev I.V."/>
        </authorList>
    </citation>
    <scope>NUCLEOTIDE SEQUENCE [LARGE SCALE GENOMIC DNA]</scope>
    <source>
        <strain evidence="9">QSDP1</strain>
    </source>
</reference>
<gene>
    <name evidence="8" type="ORF">DICPUDRAFT_92333</name>
</gene>
<dbReference type="VEuPathDB" id="AmoebaDB:DICPUDRAFT_92333"/>
<dbReference type="Pfam" id="PF00493">
    <property type="entry name" value="MCM"/>
    <property type="match status" value="1"/>
</dbReference>
<dbReference type="InterPro" id="IPR001208">
    <property type="entry name" value="MCM_dom"/>
</dbReference>
<dbReference type="EMBL" id="GL871122">
    <property type="protein sequence ID" value="EGC33872.1"/>
    <property type="molecule type" value="Genomic_DNA"/>
</dbReference>
<keyword evidence="3" id="KW-0235">DNA replication</keyword>
<proteinExistence type="inferred from homology"/>
<evidence type="ECO:0000256" key="3">
    <source>
        <dbReference type="ARBA" id="ARBA00022705"/>
    </source>
</evidence>
<dbReference type="PANTHER" id="PTHR11630:SF66">
    <property type="entry name" value="DNA REPLICATION LICENSING FACTOR MCM4"/>
    <property type="match status" value="1"/>
</dbReference>
<evidence type="ECO:0000256" key="2">
    <source>
        <dbReference type="ARBA" id="ARBA00012551"/>
    </source>
</evidence>
<dbReference type="PROSITE" id="PS50051">
    <property type="entry name" value="MCM_2"/>
    <property type="match status" value="1"/>
</dbReference>
<dbReference type="Pfam" id="PF17855">
    <property type="entry name" value="MCM_lid"/>
    <property type="match status" value="1"/>
</dbReference>
<dbReference type="InterPro" id="IPR031327">
    <property type="entry name" value="MCM"/>
</dbReference>
<evidence type="ECO:0000256" key="5">
    <source>
        <dbReference type="ARBA" id="ARBA00022840"/>
    </source>
</evidence>
<dbReference type="GO" id="GO:0005524">
    <property type="term" value="F:ATP binding"/>
    <property type="evidence" value="ECO:0007669"/>
    <property type="project" value="UniProtKB-KW"/>
</dbReference>
<dbReference type="KEGG" id="dpp:DICPUDRAFT_92333"/>
<dbReference type="InParanoid" id="F0ZQB0"/>
<keyword evidence="4" id="KW-0547">Nucleotide-binding</keyword>
<dbReference type="EC" id="3.6.4.12" evidence="2"/>
<dbReference type="eggNOG" id="KOG0478">
    <property type="taxonomic scope" value="Eukaryota"/>
</dbReference>
<evidence type="ECO:0000256" key="6">
    <source>
        <dbReference type="ARBA" id="ARBA00023125"/>
    </source>
</evidence>
<dbReference type="SUPFAM" id="SSF52540">
    <property type="entry name" value="P-loop containing nucleoside triphosphate hydrolases"/>
    <property type="match status" value="1"/>
</dbReference>
<dbReference type="PROSITE" id="PS00847">
    <property type="entry name" value="MCM_1"/>
    <property type="match status" value="1"/>
</dbReference>
<evidence type="ECO:0000313" key="9">
    <source>
        <dbReference type="Proteomes" id="UP000001064"/>
    </source>
</evidence>
<feature type="domain" description="MCM C-terminal AAA(+) ATPase" evidence="7">
    <location>
        <begin position="1"/>
        <end position="90"/>
    </location>
</feature>